<sequence length="1188" mass="133643">MSKYRSNPLNKIRMSLLKKHYLTACIMTSLPTVSVAKETDELKQLRSTRMSEKVKVHEQTDSSRIYLEQGAIWASRDITKFNPVLAVSVTDEVEVENGKFVSPMSFSVDTNYGYYIKSWQLEVYRGGDRHLSQPLVVQKGQQLANSTSIEWDGTTDVEHKFKLGQQLIFRLKAWDEQGNMDTTTLGVVDLVRPDKEVSIDKNTGQSDKGRQFGRANLMRHNIPTSSGLAKFMGTGLNGVDKVVIGEDEFDVVEGELYAEIFLPTDAYNFPTTVVFDDGEERRFSLYARIPDTYYAQAGLADFYIGSNRVSGSTGALDVNDQYEKDIYSQGRLAYFGQGKFGDKLRVTAHVDTQEHAIKDMFKHPFASNDNSTVFDIVDGDDEMMYGHYGDGSNIRKVVNTQGKVYLDVEYDKSQYLWGNFNTGITGTDNSDYNRSLYGFKGDYRTRSTTKYGEDRLNIVGFASQSESLFAHDEFLGTGGSLYFLQHGEVIPGSDKVMVKVTNKDSGIVEKEIALTEGVDYEIDDYQGRIILTKPLSDIVSSRFGDVINDSPRGGYENYLAVDYEYVPTGSSAKEAMVLGGRIKGWVNDYVGLGATYASEEKDAQDYELYSADLTLRATEGTYLKTEFGQTKGTQTDSNFVSFDGGLTFTPITSATEGDRQGNNLQVLGVASLYDLAPSIFGAVGNDIKAWYKSKDADYSYASQNDNLEQESYGAEVRFQVSDSIQFATRFTSMEEKEVDGRLETDSEQIEAETQFLITDNFKLSVAGKQIKELNQEKESGTGTLLGAKAEYLWDSENSVYIKGQTTVDNTDNYDENDSVSVGGETRVFDDITLGASYTAGDRGEATEGTINYDVNRDYSTYVTYVDDNYEDQNNVILGQRAALTQTVDFYQENQFVKENNGKGRIDSFGFDNEVNDDVDVGVSYQQGEIDYGYDPENAIVGVVQRKAVSFNVAADLDDVILKHKLEYRVDEAEQTNEKVIQWVTTNSYTHHLTEEYTLYGKFNYSRSEDDKNNELLARFIESTISLAYRPVYNDNLNLLSRYTYLVDFDNLSRDVTYSDEVSHIIETEALYQWDANWEFGTKLAYKDKNQIFSRASGADVDVDTDIYLAGLSASYLIMKGWDITGQYHWKIDTQFDEVEDGALVSFNKYVSDNFKIGVGYNFSRFDDNLTNDDDYDAQGLFINLIGKI</sequence>
<comment type="caution">
    <text evidence="1">The sequence shown here is derived from an EMBL/GenBank/DDBJ whole genome shotgun (WGS) entry which is preliminary data.</text>
</comment>
<dbReference type="EMBL" id="QLTR01000007">
    <property type="protein sequence ID" value="RAS65335.1"/>
    <property type="molecule type" value="Genomic_DNA"/>
</dbReference>
<evidence type="ECO:0000313" key="1">
    <source>
        <dbReference type="EMBL" id="RAS65335.1"/>
    </source>
</evidence>
<accession>A0A329EAN3</accession>
<gene>
    <name evidence="1" type="ORF">DET48_10747</name>
</gene>
<reference evidence="1 2" key="1">
    <citation type="submission" date="2018-06" db="EMBL/GenBank/DDBJ databases">
        <title>Freshwater and sediment microbial communities from various areas in North America, analyzing microbe dynamics in response to fracking.</title>
        <authorList>
            <person name="Lamendella R."/>
        </authorList>
    </citation>
    <scope>NUCLEOTIDE SEQUENCE [LARGE SCALE GENOMIC DNA]</scope>
    <source>
        <strain evidence="1 2">99A</strain>
    </source>
</reference>
<protein>
    <submittedName>
        <fullName evidence="1">Uncharacterized protein</fullName>
    </submittedName>
</protein>
<proteinExistence type="predicted"/>
<name>A0A329EAN3_VIBDI</name>
<organism evidence="1 2">
    <name type="scientific">Vibrio diazotrophicus</name>
    <dbReference type="NCBI Taxonomy" id="685"/>
    <lineage>
        <taxon>Bacteria</taxon>
        <taxon>Pseudomonadati</taxon>
        <taxon>Pseudomonadota</taxon>
        <taxon>Gammaproteobacteria</taxon>
        <taxon>Vibrionales</taxon>
        <taxon>Vibrionaceae</taxon>
        <taxon>Vibrio</taxon>
    </lineage>
</organism>
<evidence type="ECO:0000313" key="2">
    <source>
        <dbReference type="Proteomes" id="UP000248729"/>
    </source>
</evidence>
<dbReference type="AlphaFoldDB" id="A0A329EAN3"/>
<dbReference type="Proteomes" id="UP000248729">
    <property type="component" value="Unassembled WGS sequence"/>
</dbReference>